<protein>
    <submittedName>
        <fullName evidence="2">Uncharacterized protein</fullName>
    </submittedName>
</protein>
<evidence type="ECO:0000256" key="1">
    <source>
        <dbReference type="SAM" id="MobiDB-lite"/>
    </source>
</evidence>
<proteinExistence type="predicted"/>
<accession>A0AAV1FE99</accession>
<name>A0AAV1FE99_XYRNO</name>
<feature type="compositionally biased region" description="Polar residues" evidence="1">
    <location>
        <begin position="112"/>
        <end position="122"/>
    </location>
</feature>
<organism evidence="2 3">
    <name type="scientific">Xyrichtys novacula</name>
    <name type="common">Pearly razorfish</name>
    <name type="synonym">Hemipteronotus novacula</name>
    <dbReference type="NCBI Taxonomy" id="13765"/>
    <lineage>
        <taxon>Eukaryota</taxon>
        <taxon>Metazoa</taxon>
        <taxon>Chordata</taxon>
        <taxon>Craniata</taxon>
        <taxon>Vertebrata</taxon>
        <taxon>Euteleostomi</taxon>
        <taxon>Actinopterygii</taxon>
        <taxon>Neopterygii</taxon>
        <taxon>Teleostei</taxon>
        <taxon>Neoteleostei</taxon>
        <taxon>Acanthomorphata</taxon>
        <taxon>Eupercaria</taxon>
        <taxon>Labriformes</taxon>
        <taxon>Labridae</taxon>
        <taxon>Xyrichtys</taxon>
    </lineage>
</organism>
<keyword evidence="3" id="KW-1185">Reference proteome</keyword>
<evidence type="ECO:0000313" key="3">
    <source>
        <dbReference type="Proteomes" id="UP001178508"/>
    </source>
</evidence>
<dbReference type="AlphaFoldDB" id="A0AAV1FE99"/>
<feature type="compositionally biased region" description="Basic and acidic residues" evidence="1">
    <location>
        <begin position="75"/>
        <end position="97"/>
    </location>
</feature>
<feature type="region of interest" description="Disordered" evidence="1">
    <location>
        <begin position="55"/>
        <end position="122"/>
    </location>
</feature>
<reference evidence="2" key="1">
    <citation type="submission" date="2023-08" db="EMBL/GenBank/DDBJ databases">
        <authorList>
            <person name="Alioto T."/>
            <person name="Alioto T."/>
            <person name="Gomez Garrido J."/>
        </authorList>
    </citation>
    <scope>NUCLEOTIDE SEQUENCE</scope>
</reference>
<sequence>MGGKGARVEEVEKKMWKESQVWSHVDLLLCFGPSVDPGAPPRLCASSAACWPEEEELQPGRSSSGVPQCSSPLHTDLHHREEEEEEERRGGVSKDHPLALGCDFSLPEGGSEWSQDPENPKA</sequence>
<dbReference type="Proteomes" id="UP001178508">
    <property type="component" value="Chromosome 7"/>
</dbReference>
<gene>
    <name evidence="2" type="ORF">XNOV1_A040212</name>
</gene>
<evidence type="ECO:0000313" key="2">
    <source>
        <dbReference type="EMBL" id="CAJ1059428.1"/>
    </source>
</evidence>
<dbReference type="EMBL" id="OY660870">
    <property type="protein sequence ID" value="CAJ1059428.1"/>
    <property type="molecule type" value="Genomic_DNA"/>
</dbReference>
<feature type="compositionally biased region" description="Polar residues" evidence="1">
    <location>
        <begin position="60"/>
        <end position="73"/>
    </location>
</feature>